<evidence type="ECO:0000313" key="2">
    <source>
        <dbReference type="EMBL" id="MBA6414185.1"/>
    </source>
</evidence>
<dbReference type="SMART" id="SM00155">
    <property type="entry name" value="PLDc"/>
    <property type="match status" value="1"/>
</dbReference>
<dbReference type="RefSeq" id="WP_182174990.1">
    <property type="nucleotide sequence ID" value="NZ_JACFXU010000018.1"/>
</dbReference>
<evidence type="ECO:0000259" key="1">
    <source>
        <dbReference type="PROSITE" id="PS50035"/>
    </source>
</evidence>
<reference evidence="2 3" key="1">
    <citation type="submission" date="2020-07" db="EMBL/GenBank/DDBJ databases">
        <title>Halieaceae bacterium, F7430, whole genome shotgun sequencing project.</title>
        <authorList>
            <person name="Jiang S."/>
            <person name="Liu Z.W."/>
            <person name="Du Z.J."/>
        </authorList>
    </citation>
    <scope>NUCLEOTIDE SEQUENCE [LARGE SCALE GENOMIC DNA]</scope>
    <source>
        <strain evidence="2 3">F7430</strain>
    </source>
</reference>
<dbReference type="PROSITE" id="PS50035">
    <property type="entry name" value="PLD"/>
    <property type="match status" value="1"/>
</dbReference>
<comment type="caution">
    <text evidence="2">The sequence shown here is derived from an EMBL/GenBank/DDBJ whole genome shotgun (WGS) entry which is preliminary data.</text>
</comment>
<organism evidence="2 3">
    <name type="scientific">Sediminihaliea albiluteola</name>
    <dbReference type="NCBI Taxonomy" id="2758564"/>
    <lineage>
        <taxon>Bacteria</taxon>
        <taxon>Pseudomonadati</taxon>
        <taxon>Pseudomonadota</taxon>
        <taxon>Gammaproteobacteria</taxon>
        <taxon>Cellvibrionales</taxon>
        <taxon>Halieaceae</taxon>
        <taxon>Sediminihaliea</taxon>
    </lineage>
</organism>
<feature type="domain" description="PLD phosphodiesterase" evidence="1">
    <location>
        <begin position="82"/>
        <end position="109"/>
    </location>
</feature>
<dbReference type="GO" id="GO:0003824">
    <property type="term" value="F:catalytic activity"/>
    <property type="evidence" value="ECO:0007669"/>
    <property type="project" value="InterPro"/>
</dbReference>
<sequence length="309" mass="35521">MILYSEEFTSKFKESLQEACVDIFLASAFIKNDALKKISSAISSSVERVRVVSRWQKYDLLARASDLEVYEFCKDRGWEFGVDLRFHGKLYVIDKTKIFLGSANLTQNGLSLFSRGNNEFGTIVDADYVDLSKIDSFVTSEVVWLDDALYEQMSYEVNSAQDSSDPFHNVAWSKGLELSISKPVHNLWVEELLFCSPDKLLFPNLDNVAVRHDLELLSLSFDDISVENLKFAFRRTRVYSWINSLLARYGSINFGGVSSNLHRALMDNPLPYRRRIKDFVLVIFSWLTFLNNEFRLKKYNKTTVVSVTG</sequence>
<name>A0A7W2YKH5_9GAMM</name>
<dbReference type="SUPFAM" id="SSF56024">
    <property type="entry name" value="Phospholipase D/nuclease"/>
    <property type="match status" value="1"/>
</dbReference>
<dbReference type="Pfam" id="PF13091">
    <property type="entry name" value="PLDc_2"/>
    <property type="match status" value="1"/>
</dbReference>
<dbReference type="InterPro" id="IPR001736">
    <property type="entry name" value="PLipase_D/transphosphatidylase"/>
</dbReference>
<dbReference type="AlphaFoldDB" id="A0A7W2YKH5"/>
<protein>
    <recommendedName>
        <fullName evidence="1">PLD phosphodiesterase domain-containing protein</fullName>
    </recommendedName>
</protein>
<proteinExistence type="predicted"/>
<dbReference type="InterPro" id="IPR025202">
    <property type="entry name" value="PLD-like_dom"/>
</dbReference>
<accession>A0A7W2YKH5</accession>
<evidence type="ECO:0000313" key="3">
    <source>
        <dbReference type="Proteomes" id="UP000539350"/>
    </source>
</evidence>
<gene>
    <name evidence="2" type="ORF">H2508_13805</name>
</gene>
<keyword evidence="3" id="KW-1185">Reference proteome</keyword>
<dbReference type="EMBL" id="JACFXU010000018">
    <property type="protein sequence ID" value="MBA6414185.1"/>
    <property type="molecule type" value="Genomic_DNA"/>
</dbReference>
<dbReference type="Gene3D" id="3.30.870.10">
    <property type="entry name" value="Endonuclease Chain A"/>
    <property type="match status" value="1"/>
</dbReference>
<dbReference type="GO" id="GO:0006793">
    <property type="term" value="P:phosphorus metabolic process"/>
    <property type="evidence" value="ECO:0007669"/>
    <property type="project" value="UniProtKB-ARBA"/>
</dbReference>
<dbReference type="Proteomes" id="UP000539350">
    <property type="component" value="Unassembled WGS sequence"/>
</dbReference>